<comment type="pathway">
    <text evidence="1">Protein modification; protein ubiquitination.</text>
</comment>
<dbReference type="UniPathway" id="UPA00143"/>
<dbReference type="GO" id="GO:0008270">
    <property type="term" value="F:zinc ion binding"/>
    <property type="evidence" value="ECO:0007669"/>
    <property type="project" value="UniProtKB-UniRule"/>
</dbReference>
<reference evidence="2 3" key="2">
    <citation type="submission" date="2018-11" db="EMBL/GenBank/DDBJ databases">
        <authorList>
            <consortium name="Pathogen Informatics"/>
        </authorList>
    </citation>
    <scope>NUCLEOTIDE SEQUENCE [LARGE SCALE GENOMIC DNA]</scope>
</reference>
<evidence type="ECO:0000313" key="2">
    <source>
        <dbReference type="EMBL" id="VDK70400.1"/>
    </source>
</evidence>
<evidence type="ECO:0000313" key="3">
    <source>
        <dbReference type="Proteomes" id="UP000267096"/>
    </source>
</evidence>
<accession>A0A0M3KGP7</accession>
<reference evidence="4" key="1">
    <citation type="submission" date="2017-02" db="UniProtKB">
        <authorList>
            <consortium name="WormBaseParasite"/>
        </authorList>
    </citation>
    <scope>IDENTIFICATION</scope>
</reference>
<dbReference type="PANTHER" id="PTHR21497">
    <property type="entry name" value="UBIQUITIN LIGASE E3 ALPHA-RELATED"/>
    <property type="match status" value="1"/>
</dbReference>
<dbReference type="Proteomes" id="UP000267096">
    <property type="component" value="Unassembled WGS sequence"/>
</dbReference>
<protein>
    <recommendedName>
        <fullName evidence="1">E3 ubiquitin-protein ligase</fullName>
        <ecNumber evidence="1">2.3.2.27</ecNumber>
    </recommendedName>
</protein>
<organism evidence="4">
    <name type="scientific">Anisakis simplex</name>
    <name type="common">Herring worm</name>
    <dbReference type="NCBI Taxonomy" id="6269"/>
    <lineage>
        <taxon>Eukaryota</taxon>
        <taxon>Metazoa</taxon>
        <taxon>Ecdysozoa</taxon>
        <taxon>Nematoda</taxon>
        <taxon>Chromadorea</taxon>
        <taxon>Rhabditida</taxon>
        <taxon>Spirurina</taxon>
        <taxon>Ascaridomorpha</taxon>
        <taxon>Ascaridoidea</taxon>
        <taxon>Anisakidae</taxon>
        <taxon>Anisakis</taxon>
        <taxon>Anisakis simplex complex</taxon>
    </lineage>
</organism>
<dbReference type="EMBL" id="UYRR01037445">
    <property type="protein sequence ID" value="VDK70400.1"/>
    <property type="molecule type" value="Genomic_DNA"/>
</dbReference>
<dbReference type="GO" id="GO:0071596">
    <property type="term" value="P:ubiquitin-dependent protein catabolic process via the N-end rule pathway"/>
    <property type="evidence" value="ECO:0007669"/>
    <property type="project" value="UniProtKB-UniRule"/>
</dbReference>
<sequence>MGFADCKVGYDYVHAFQRYKDLKATWSGMSTAAKKKEIDSKDSDRQAKRAAIAAKMRKQAMEQMNRMQKNFVTQNKDLLEAQKKDEEQMNAGRVADEDDEPIGVLPDDSGFPVCLGATRCVVDAVSSRRVTCILCQETEEVKFSGRALVCVAYQQQSCLFRQRHSKIRAPNDLLVASSLPFGIGATTCGHTMHFDCYVQYCDLLKSRDRGRRQQAQLNQRMIDVEANEYLCPLCKRLSNTALPLLPSLASLNIKRFSENRGHSIEFDDWVNTFGELINEPLKSQTTKSVKTHTRKRFVYSLVRCYYYFYNYHYPNQ</sequence>
<keyword evidence="1" id="KW-0862">Zinc</keyword>
<evidence type="ECO:0000313" key="4">
    <source>
        <dbReference type="WBParaSite" id="ASIM_0002016101-mRNA-1"/>
    </source>
</evidence>
<dbReference type="OrthoDB" id="26387at2759"/>
<gene>
    <name evidence="2" type="ORF">ASIM_LOCUS19545</name>
</gene>
<keyword evidence="3" id="KW-1185">Reference proteome</keyword>
<keyword evidence="1" id="KW-0863">Zinc-finger</keyword>
<keyword evidence="1" id="KW-0808">Transferase</keyword>
<comment type="function">
    <text evidence="1">Ubiquitin ligase protein which is a component of the N-end rule pathway. Recognizes and binds to proteins bearing specific N-terminal residues that are destabilizing according to the N-end rule, leading to their ubiquitination and subsequent degradation.</text>
</comment>
<keyword evidence="1" id="KW-0833">Ubl conjugation pathway</keyword>
<keyword evidence="1" id="KW-0479">Metal-binding</keyword>
<name>A0A0M3KGP7_ANISI</name>
<proteinExistence type="inferred from homology"/>
<dbReference type="PANTHER" id="PTHR21497:SF24">
    <property type="entry name" value="E3 UBIQUITIN-PROTEIN LIGASE UBR1"/>
    <property type="match status" value="1"/>
</dbReference>
<dbReference type="GO" id="GO:0005737">
    <property type="term" value="C:cytoplasm"/>
    <property type="evidence" value="ECO:0007669"/>
    <property type="project" value="TreeGrafter"/>
</dbReference>
<dbReference type="WBParaSite" id="ASIM_0002016101-mRNA-1">
    <property type="protein sequence ID" value="ASIM_0002016101-mRNA-1"/>
    <property type="gene ID" value="ASIM_0002016101"/>
</dbReference>
<dbReference type="GO" id="GO:0061630">
    <property type="term" value="F:ubiquitin protein ligase activity"/>
    <property type="evidence" value="ECO:0007669"/>
    <property type="project" value="UniProtKB-UniRule"/>
</dbReference>
<dbReference type="InterPro" id="IPR039164">
    <property type="entry name" value="UBR1-like"/>
</dbReference>
<dbReference type="EC" id="2.3.2.27" evidence="1"/>
<dbReference type="GO" id="GO:0016567">
    <property type="term" value="P:protein ubiquitination"/>
    <property type="evidence" value="ECO:0007669"/>
    <property type="project" value="UniProtKB-UniRule"/>
</dbReference>
<comment type="catalytic activity">
    <reaction evidence="1">
        <text>S-ubiquitinyl-[E2 ubiquitin-conjugating enzyme]-L-cysteine + [acceptor protein]-L-lysine = [E2 ubiquitin-conjugating enzyme]-L-cysteine + N(6)-ubiquitinyl-[acceptor protein]-L-lysine.</text>
        <dbReference type="EC" id="2.3.2.27"/>
    </reaction>
</comment>
<comment type="similarity">
    <text evidence="1">Belongs to the E3 ubiquitin-protein ligase UBR1-like family.</text>
</comment>
<evidence type="ECO:0000256" key="1">
    <source>
        <dbReference type="RuleBase" id="RU366018"/>
    </source>
</evidence>
<dbReference type="GO" id="GO:0000151">
    <property type="term" value="C:ubiquitin ligase complex"/>
    <property type="evidence" value="ECO:0007669"/>
    <property type="project" value="TreeGrafter"/>
</dbReference>
<dbReference type="AlphaFoldDB" id="A0A0M3KGP7"/>